<evidence type="ECO:0000256" key="2">
    <source>
        <dbReference type="ARBA" id="ARBA00022801"/>
    </source>
</evidence>
<proteinExistence type="predicted"/>
<keyword evidence="6" id="KW-1185">Reference proteome</keyword>
<dbReference type="CDD" id="cd02883">
    <property type="entry name" value="NUDIX_Hydrolase"/>
    <property type="match status" value="1"/>
</dbReference>
<reference evidence="6" key="1">
    <citation type="journal article" date="2019" name="Int. J. Syst. Evol. Microbiol.">
        <title>The Global Catalogue of Microorganisms (GCM) 10K type strain sequencing project: providing services to taxonomists for standard genome sequencing and annotation.</title>
        <authorList>
            <consortium name="The Broad Institute Genomics Platform"/>
            <consortium name="The Broad Institute Genome Sequencing Center for Infectious Disease"/>
            <person name="Wu L."/>
            <person name="Ma J."/>
        </authorList>
    </citation>
    <scope>NUCLEOTIDE SEQUENCE [LARGE SCALE GENOMIC DNA]</scope>
    <source>
        <strain evidence="6">JCM 17808</strain>
    </source>
</reference>
<dbReference type="Pfam" id="PF00293">
    <property type="entry name" value="NUDIX"/>
    <property type="match status" value="1"/>
</dbReference>
<dbReference type="Gene3D" id="3.90.79.10">
    <property type="entry name" value="Nucleoside Triphosphate Pyrophosphohydrolase"/>
    <property type="match status" value="1"/>
</dbReference>
<dbReference type="InterPro" id="IPR015797">
    <property type="entry name" value="NUDIX_hydrolase-like_dom_sf"/>
</dbReference>
<dbReference type="PROSITE" id="PS51462">
    <property type="entry name" value="NUDIX"/>
    <property type="match status" value="1"/>
</dbReference>
<dbReference type="EMBL" id="BAABGL010000011">
    <property type="protein sequence ID" value="GAA4390838.1"/>
    <property type="molecule type" value="Genomic_DNA"/>
</dbReference>
<dbReference type="SUPFAM" id="SSF55811">
    <property type="entry name" value="Nudix"/>
    <property type="match status" value="1"/>
</dbReference>
<protein>
    <recommendedName>
        <fullName evidence="4">Nudix hydrolase domain-containing protein</fullName>
    </recommendedName>
</protein>
<dbReference type="RefSeq" id="WP_247618522.1">
    <property type="nucleotide sequence ID" value="NZ_BAABGL010000011.1"/>
</dbReference>
<name>A0ABP8JH83_9MICO</name>
<dbReference type="PANTHER" id="PTHR43046">
    <property type="entry name" value="GDP-MANNOSE MANNOSYL HYDROLASE"/>
    <property type="match status" value="1"/>
</dbReference>
<feature type="domain" description="Nudix hydrolase" evidence="4">
    <location>
        <begin position="1"/>
        <end position="136"/>
    </location>
</feature>
<dbReference type="Proteomes" id="UP001500642">
    <property type="component" value="Unassembled WGS sequence"/>
</dbReference>
<sequence>MAAYAVVVNDANEILLTWFNGGAAGFHPGWSLPGVGVEFDEDIESAAVREAHEETGYLVELGSLLAMHHFTAPFSRRTGRPFRAQRFIFDATIVGGHLGAIEEGGTIEFARWVARPDFPLHDGVAHSKEQGESLAPSFPLQPMRNP</sequence>
<evidence type="ECO:0000313" key="6">
    <source>
        <dbReference type="Proteomes" id="UP001500642"/>
    </source>
</evidence>
<accession>A0ABP8JH83</accession>
<dbReference type="PANTHER" id="PTHR43046:SF16">
    <property type="entry name" value="ADP-RIBOSE PYROPHOSPHATASE YJHB-RELATED"/>
    <property type="match status" value="1"/>
</dbReference>
<evidence type="ECO:0000313" key="5">
    <source>
        <dbReference type="EMBL" id="GAA4390838.1"/>
    </source>
</evidence>
<comment type="cofactor">
    <cofactor evidence="1">
        <name>Mg(2+)</name>
        <dbReference type="ChEBI" id="CHEBI:18420"/>
    </cofactor>
</comment>
<evidence type="ECO:0000256" key="3">
    <source>
        <dbReference type="SAM" id="MobiDB-lite"/>
    </source>
</evidence>
<feature type="region of interest" description="Disordered" evidence="3">
    <location>
        <begin position="123"/>
        <end position="146"/>
    </location>
</feature>
<organism evidence="5 6">
    <name type="scientific">Brevibacterium pityocampae</name>
    <dbReference type="NCBI Taxonomy" id="506594"/>
    <lineage>
        <taxon>Bacteria</taxon>
        <taxon>Bacillati</taxon>
        <taxon>Actinomycetota</taxon>
        <taxon>Actinomycetes</taxon>
        <taxon>Micrococcales</taxon>
        <taxon>Brevibacteriaceae</taxon>
        <taxon>Brevibacterium</taxon>
    </lineage>
</organism>
<evidence type="ECO:0000256" key="1">
    <source>
        <dbReference type="ARBA" id="ARBA00001946"/>
    </source>
</evidence>
<keyword evidence="2" id="KW-0378">Hydrolase</keyword>
<dbReference type="InterPro" id="IPR000086">
    <property type="entry name" value="NUDIX_hydrolase_dom"/>
</dbReference>
<gene>
    <name evidence="5" type="ORF">GCM10023167_17680</name>
</gene>
<comment type="caution">
    <text evidence="5">The sequence shown here is derived from an EMBL/GenBank/DDBJ whole genome shotgun (WGS) entry which is preliminary data.</text>
</comment>
<evidence type="ECO:0000259" key="4">
    <source>
        <dbReference type="PROSITE" id="PS51462"/>
    </source>
</evidence>